<evidence type="ECO:0000256" key="4">
    <source>
        <dbReference type="ARBA" id="ARBA00022692"/>
    </source>
</evidence>
<comment type="similarity">
    <text evidence="10">Belongs to the PlsY family.</text>
</comment>
<feature type="transmembrane region" description="Helical" evidence="10">
    <location>
        <begin position="47"/>
        <end position="70"/>
    </location>
</feature>
<gene>
    <name evidence="10 11" type="primary">plsY</name>
    <name evidence="11" type="ORF">GT348_01605</name>
</gene>
<comment type="catalytic activity">
    <reaction evidence="10">
        <text>an acyl phosphate + sn-glycerol 3-phosphate = a 1-acyl-sn-glycero-3-phosphate + phosphate</text>
        <dbReference type="Rhea" id="RHEA:34075"/>
        <dbReference type="ChEBI" id="CHEBI:43474"/>
        <dbReference type="ChEBI" id="CHEBI:57597"/>
        <dbReference type="ChEBI" id="CHEBI:57970"/>
        <dbReference type="ChEBI" id="CHEBI:59918"/>
        <dbReference type="EC" id="2.3.1.275"/>
    </reaction>
</comment>
<dbReference type="EC" id="2.3.1.275" evidence="10"/>
<organism evidence="11 12">
    <name type="scientific">Aristophania vespae</name>
    <dbReference type="NCBI Taxonomy" id="2697033"/>
    <lineage>
        <taxon>Bacteria</taxon>
        <taxon>Pseudomonadati</taxon>
        <taxon>Pseudomonadota</taxon>
        <taxon>Alphaproteobacteria</taxon>
        <taxon>Acetobacterales</taxon>
        <taxon>Acetobacteraceae</taxon>
        <taxon>Aristophania</taxon>
    </lineage>
</organism>
<dbReference type="HAMAP" id="MF_01043">
    <property type="entry name" value="PlsY"/>
    <property type="match status" value="1"/>
</dbReference>
<evidence type="ECO:0000256" key="6">
    <source>
        <dbReference type="ARBA" id="ARBA00023098"/>
    </source>
</evidence>
<comment type="subunit">
    <text evidence="10">Probably interacts with PlsX.</text>
</comment>
<comment type="pathway">
    <text evidence="10">Lipid metabolism; phospholipid metabolism.</text>
</comment>
<accession>A0A6P1NHI7</accession>
<dbReference type="InterPro" id="IPR003811">
    <property type="entry name" value="G3P_acylTferase_PlsY"/>
</dbReference>
<evidence type="ECO:0000256" key="9">
    <source>
        <dbReference type="ARBA" id="ARBA00023264"/>
    </source>
</evidence>
<keyword evidence="5 10" id="KW-1133">Transmembrane helix</keyword>
<keyword evidence="4 10" id="KW-0812">Transmembrane</keyword>
<dbReference type="GO" id="GO:0008654">
    <property type="term" value="P:phospholipid biosynthetic process"/>
    <property type="evidence" value="ECO:0007669"/>
    <property type="project" value="UniProtKB-UniRule"/>
</dbReference>
<keyword evidence="3 10" id="KW-0808">Transferase</keyword>
<keyword evidence="8 10" id="KW-0594">Phospholipid biosynthesis</keyword>
<feature type="transmembrane region" description="Helical" evidence="10">
    <location>
        <begin position="108"/>
        <end position="128"/>
    </location>
</feature>
<dbReference type="UniPathway" id="UPA00085"/>
<feature type="transmembrane region" description="Helical" evidence="10">
    <location>
        <begin position="77"/>
        <end position="96"/>
    </location>
</feature>
<dbReference type="Proteomes" id="UP000463975">
    <property type="component" value="Chromosome"/>
</dbReference>
<evidence type="ECO:0000256" key="5">
    <source>
        <dbReference type="ARBA" id="ARBA00022989"/>
    </source>
</evidence>
<dbReference type="EMBL" id="CP047652">
    <property type="protein sequence ID" value="QHI96337.1"/>
    <property type="molecule type" value="Genomic_DNA"/>
</dbReference>
<dbReference type="SMART" id="SM01207">
    <property type="entry name" value="G3P_acyltransf"/>
    <property type="match status" value="1"/>
</dbReference>
<dbReference type="NCBIfam" id="TIGR00023">
    <property type="entry name" value="glycerol-3-phosphate 1-O-acyltransferase PlsY"/>
    <property type="match status" value="1"/>
</dbReference>
<keyword evidence="1 10" id="KW-1003">Cell membrane</keyword>
<evidence type="ECO:0000256" key="1">
    <source>
        <dbReference type="ARBA" id="ARBA00022475"/>
    </source>
</evidence>
<comment type="subcellular location">
    <subcellularLocation>
        <location evidence="10">Cell membrane</location>
        <topology evidence="10">Multi-pass membrane protein</topology>
    </subcellularLocation>
</comment>
<comment type="function">
    <text evidence="10">Catalyzes the transfer of an acyl group from acyl-phosphate (acyl-PO(4)) to glycerol-3-phosphate (G3P) to form lysophosphatidic acid (LPA). This enzyme utilizes acyl-phosphate as fatty acyl donor, but not acyl-CoA or acyl-ACP.</text>
</comment>
<dbReference type="GO" id="GO:0005886">
    <property type="term" value="C:plasma membrane"/>
    <property type="evidence" value="ECO:0007669"/>
    <property type="project" value="UniProtKB-SubCell"/>
</dbReference>
<evidence type="ECO:0000256" key="2">
    <source>
        <dbReference type="ARBA" id="ARBA00022516"/>
    </source>
</evidence>
<sequence length="197" mass="21212">MIILIAYLIGSIPFGLILTRLSGLGDIRHIGSGNIGATNVLRTGKKGLAIATMLLDALKGFLAVILIRVLCPTHTELSMALAAIGVVMGHCFPIWLKFRGGKGVATGIGIFWAFCWPVGLICTFVWAYTVKLSRISSAGAFLAFLIAPFLMPALTTHPVASPIPVATDMIAILIWLRHYGNLVRLVQGKENRFGQKN</sequence>
<dbReference type="AlphaFoldDB" id="A0A6P1NHI7"/>
<evidence type="ECO:0000313" key="12">
    <source>
        <dbReference type="Proteomes" id="UP000463975"/>
    </source>
</evidence>
<dbReference type="PANTHER" id="PTHR30309">
    <property type="entry name" value="INNER MEMBRANE PROTEIN YGIH"/>
    <property type="match status" value="1"/>
</dbReference>
<evidence type="ECO:0000256" key="3">
    <source>
        <dbReference type="ARBA" id="ARBA00022679"/>
    </source>
</evidence>
<keyword evidence="11" id="KW-0012">Acyltransferase</keyword>
<evidence type="ECO:0000256" key="7">
    <source>
        <dbReference type="ARBA" id="ARBA00023136"/>
    </source>
</evidence>
<keyword evidence="9 10" id="KW-1208">Phospholipid metabolism</keyword>
<evidence type="ECO:0000256" key="8">
    <source>
        <dbReference type="ARBA" id="ARBA00023209"/>
    </source>
</evidence>
<dbReference type="PANTHER" id="PTHR30309:SF0">
    <property type="entry name" value="GLYCEROL-3-PHOSPHATE ACYLTRANSFERASE-RELATED"/>
    <property type="match status" value="1"/>
</dbReference>
<dbReference type="GO" id="GO:0043772">
    <property type="term" value="F:acyl-phosphate glycerol-3-phosphate acyltransferase activity"/>
    <property type="evidence" value="ECO:0007669"/>
    <property type="project" value="UniProtKB-UniRule"/>
</dbReference>
<keyword evidence="6 10" id="KW-0443">Lipid metabolism</keyword>
<feature type="transmembrane region" description="Helical" evidence="10">
    <location>
        <begin position="135"/>
        <end position="153"/>
    </location>
</feature>
<protein>
    <recommendedName>
        <fullName evidence="10">Glycerol-3-phosphate acyltransferase</fullName>
    </recommendedName>
    <alternativeName>
        <fullName evidence="10">Acyl-PO4 G3P acyltransferase</fullName>
    </alternativeName>
    <alternativeName>
        <fullName evidence="10">Acyl-phosphate--glycerol-3-phosphate acyltransferase</fullName>
    </alternativeName>
    <alternativeName>
        <fullName evidence="10">G3P acyltransferase</fullName>
        <shortName evidence="10">GPAT</shortName>
        <ecNumber evidence="10">2.3.1.275</ecNumber>
    </alternativeName>
    <alternativeName>
        <fullName evidence="10">Lysophosphatidic acid synthase</fullName>
        <shortName evidence="10">LPA synthase</shortName>
    </alternativeName>
</protein>
<name>A0A6P1NHI7_9PROT</name>
<dbReference type="Pfam" id="PF02660">
    <property type="entry name" value="G3P_acyltransf"/>
    <property type="match status" value="1"/>
</dbReference>
<keyword evidence="2 10" id="KW-0444">Lipid biosynthesis</keyword>
<reference evidence="11 12" key="1">
    <citation type="submission" date="2020-01" db="EMBL/GenBank/DDBJ databases">
        <title>Genome sequencing of strain KACC 21507.</title>
        <authorList>
            <person name="Heo J."/>
            <person name="Kim S.-J."/>
            <person name="Kim J.-S."/>
            <person name="Hong S.-B."/>
            <person name="Kwon S.-W."/>
        </authorList>
    </citation>
    <scope>NUCLEOTIDE SEQUENCE [LARGE SCALE GENOMIC DNA]</scope>
    <source>
        <strain evidence="11 12">KACC 21507</strain>
    </source>
</reference>
<evidence type="ECO:0000256" key="10">
    <source>
        <dbReference type="HAMAP-Rule" id="MF_01043"/>
    </source>
</evidence>
<keyword evidence="12" id="KW-1185">Reference proteome</keyword>
<dbReference type="KEGG" id="bomb:GT348_01605"/>
<keyword evidence="7 10" id="KW-0472">Membrane</keyword>
<feature type="transmembrane region" description="Helical" evidence="10">
    <location>
        <begin position="159"/>
        <end position="176"/>
    </location>
</feature>
<evidence type="ECO:0000313" key="11">
    <source>
        <dbReference type="EMBL" id="QHI96337.1"/>
    </source>
</evidence>
<dbReference type="RefSeq" id="WP_160619395.1">
    <property type="nucleotide sequence ID" value="NZ_CP047652.1"/>
</dbReference>
<proteinExistence type="inferred from homology"/>